<keyword evidence="3" id="KW-1185">Reference proteome</keyword>
<feature type="compositionally biased region" description="Basic and acidic residues" evidence="1">
    <location>
        <begin position="32"/>
        <end position="50"/>
    </location>
</feature>
<protein>
    <submittedName>
        <fullName evidence="2 4">Uncharacterized protein</fullName>
    </submittedName>
</protein>
<feature type="compositionally biased region" description="Basic and acidic residues" evidence="1">
    <location>
        <begin position="1"/>
        <end position="12"/>
    </location>
</feature>
<feature type="region of interest" description="Disordered" evidence="1">
    <location>
        <begin position="1"/>
        <end position="57"/>
    </location>
</feature>
<organism evidence="3 4">
    <name type="scientific">Heligmosomoides polygyrus</name>
    <name type="common">Parasitic roundworm</name>
    <dbReference type="NCBI Taxonomy" id="6339"/>
    <lineage>
        <taxon>Eukaryota</taxon>
        <taxon>Metazoa</taxon>
        <taxon>Ecdysozoa</taxon>
        <taxon>Nematoda</taxon>
        <taxon>Chromadorea</taxon>
        <taxon>Rhabditida</taxon>
        <taxon>Rhabditina</taxon>
        <taxon>Rhabditomorpha</taxon>
        <taxon>Strongyloidea</taxon>
        <taxon>Heligmosomidae</taxon>
        <taxon>Heligmosomoides</taxon>
    </lineage>
</organism>
<dbReference type="Proteomes" id="UP000050761">
    <property type="component" value="Unassembled WGS sequence"/>
</dbReference>
<evidence type="ECO:0000256" key="1">
    <source>
        <dbReference type="SAM" id="MobiDB-lite"/>
    </source>
</evidence>
<evidence type="ECO:0000313" key="3">
    <source>
        <dbReference type="Proteomes" id="UP000050761"/>
    </source>
</evidence>
<evidence type="ECO:0000313" key="4">
    <source>
        <dbReference type="WBParaSite" id="HPBE_0001857301-mRNA-1"/>
    </source>
</evidence>
<gene>
    <name evidence="2" type="ORF">HPBE_LOCUS18572</name>
</gene>
<name>A0A183G9F7_HELPZ</name>
<feature type="compositionally biased region" description="Polar residues" evidence="1">
    <location>
        <begin position="15"/>
        <end position="29"/>
    </location>
</feature>
<sequence>MDSTGIERDMKPLADTSTRTHSPARSRSGTVPEERADERTAEDAVDRDGGIGRPTTSICGNRRYFRMADLGAKPVLPRSREKRLGALCRSYCTSVNEDR</sequence>
<evidence type="ECO:0000313" key="2">
    <source>
        <dbReference type="EMBL" id="VDP12100.1"/>
    </source>
</evidence>
<accession>A0A183G9F7</accession>
<reference evidence="2 3" key="1">
    <citation type="submission" date="2018-11" db="EMBL/GenBank/DDBJ databases">
        <authorList>
            <consortium name="Pathogen Informatics"/>
        </authorList>
    </citation>
    <scope>NUCLEOTIDE SEQUENCE [LARGE SCALE GENOMIC DNA]</scope>
</reference>
<reference evidence="4" key="2">
    <citation type="submission" date="2019-09" db="UniProtKB">
        <authorList>
            <consortium name="WormBaseParasite"/>
        </authorList>
    </citation>
    <scope>IDENTIFICATION</scope>
</reference>
<accession>A0A3P8B4M7</accession>
<dbReference type="WBParaSite" id="HPBE_0001857301-mRNA-1">
    <property type="protein sequence ID" value="HPBE_0001857301-mRNA-1"/>
    <property type="gene ID" value="HPBE_0001857301"/>
</dbReference>
<proteinExistence type="predicted"/>
<dbReference type="AlphaFoldDB" id="A0A183G9F7"/>
<dbReference type="EMBL" id="UZAH01030775">
    <property type="protein sequence ID" value="VDP12100.1"/>
    <property type="molecule type" value="Genomic_DNA"/>
</dbReference>